<dbReference type="SUPFAM" id="SSF109880">
    <property type="entry name" value="A middle domain of Talin 1"/>
    <property type="match status" value="1"/>
</dbReference>
<dbReference type="GO" id="GO:0098609">
    <property type="term" value="P:cell-cell adhesion"/>
    <property type="evidence" value="ECO:0007669"/>
    <property type="project" value="TreeGrafter"/>
</dbReference>
<dbReference type="GO" id="GO:0005200">
    <property type="term" value="F:structural constituent of cytoskeleton"/>
    <property type="evidence" value="ECO:0007669"/>
    <property type="project" value="InterPro"/>
</dbReference>
<reference evidence="2" key="1">
    <citation type="submission" date="2021-02" db="EMBL/GenBank/DDBJ databases">
        <authorList>
            <person name="Nowell W R."/>
        </authorList>
    </citation>
    <scope>NUCLEOTIDE SEQUENCE</scope>
</reference>
<organism evidence="2 3">
    <name type="scientific">Rotaria magnacalcarata</name>
    <dbReference type="NCBI Taxonomy" id="392030"/>
    <lineage>
        <taxon>Eukaryota</taxon>
        <taxon>Metazoa</taxon>
        <taxon>Spiralia</taxon>
        <taxon>Gnathifera</taxon>
        <taxon>Rotifera</taxon>
        <taxon>Eurotatoria</taxon>
        <taxon>Bdelloidea</taxon>
        <taxon>Philodinida</taxon>
        <taxon>Philodinidae</taxon>
        <taxon>Rotaria</taxon>
    </lineage>
</organism>
<evidence type="ECO:0000313" key="2">
    <source>
        <dbReference type="EMBL" id="CAF5209079.1"/>
    </source>
</evidence>
<dbReference type="InterPro" id="IPR036476">
    <property type="entry name" value="Talin_cent_sf"/>
</dbReference>
<proteinExistence type="predicted"/>
<dbReference type="GO" id="GO:0005925">
    <property type="term" value="C:focal adhesion"/>
    <property type="evidence" value="ECO:0007669"/>
    <property type="project" value="InterPro"/>
</dbReference>
<comment type="caution">
    <text evidence="2">The sequence shown here is derived from an EMBL/GenBank/DDBJ whole genome shotgun (WGS) entry which is preliminary data.</text>
</comment>
<dbReference type="GO" id="GO:0001726">
    <property type="term" value="C:ruffle"/>
    <property type="evidence" value="ECO:0007669"/>
    <property type="project" value="InterPro"/>
</dbReference>
<dbReference type="PANTHER" id="PTHR19981:SF1">
    <property type="entry name" value="RHEA, ISOFORM B"/>
    <property type="match status" value="1"/>
</dbReference>
<dbReference type="InterPro" id="IPR035964">
    <property type="entry name" value="I/LWEQ_dom_sf"/>
</dbReference>
<dbReference type="Pfam" id="PF09141">
    <property type="entry name" value="Talin_middle"/>
    <property type="match status" value="1"/>
</dbReference>
<accession>A0A8S3J202</accession>
<dbReference type="GO" id="GO:0005886">
    <property type="term" value="C:plasma membrane"/>
    <property type="evidence" value="ECO:0007669"/>
    <property type="project" value="TreeGrafter"/>
</dbReference>
<dbReference type="GO" id="GO:0005737">
    <property type="term" value="C:cytoplasm"/>
    <property type="evidence" value="ECO:0007669"/>
    <property type="project" value="TreeGrafter"/>
</dbReference>
<dbReference type="GO" id="GO:0005178">
    <property type="term" value="F:integrin binding"/>
    <property type="evidence" value="ECO:0007669"/>
    <property type="project" value="TreeGrafter"/>
</dbReference>
<dbReference type="SUPFAM" id="SSF109885">
    <property type="entry name" value="I/LWEQ domain"/>
    <property type="match status" value="1"/>
</dbReference>
<evidence type="ECO:0000313" key="3">
    <source>
        <dbReference type="Proteomes" id="UP000681720"/>
    </source>
</evidence>
<dbReference type="Gene3D" id="1.20.1420.10">
    <property type="entry name" value="Talin, central domain"/>
    <property type="match status" value="1"/>
</dbReference>
<evidence type="ECO:0000259" key="1">
    <source>
        <dbReference type="Pfam" id="PF09141"/>
    </source>
</evidence>
<dbReference type="PANTHER" id="PTHR19981">
    <property type="entry name" value="TALIN"/>
    <property type="match status" value="1"/>
</dbReference>
<dbReference type="GO" id="GO:0003779">
    <property type="term" value="F:actin binding"/>
    <property type="evidence" value="ECO:0007669"/>
    <property type="project" value="InterPro"/>
</dbReference>
<dbReference type="InterPro" id="IPR015224">
    <property type="entry name" value="Talin_cent"/>
</dbReference>
<gene>
    <name evidence="2" type="ORF">GIL414_LOCUS79160</name>
</gene>
<sequence>MYELSTSLLDRRIFYIDFTNSFSIIISLSLKDHQRQHQYSIENRLDASRQLLTSTLSTINASTAHIIILTSDVNTNHHRNFDYNNSLSSTIVTITNNLNEFSKEINAYINLIDDKTNLIDQSRRLCITFNDLLICIKTLIESNYDSATRQNVLLTASRLGEINQDLIRCITNDFDCSINYQDKLLSLSKSVANTTALYVLKAKDIATNVQEQQVVNEIISTATQCALATS</sequence>
<dbReference type="Gene3D" id="1.20.120.230">
    <property type="entry name" value="Alpha-catenin/vinculin-like"/>
    <property type="match status" value="1"/>
</dbReference>
<dbReference type="EMBL" id="CAJOBJ010351659">
    <property type="protein sequence ID" value="CAF5209079.1"/>
    <property type="molecule type" value="Genomic_DNA"/>
</dbReference>
<dbReference type="Proteomes" id="UP000681720">
    <property type="component" value="Unassembled WGS sequence"/>
</dbReference>
<dbReference type="AlphaFoldDB" id="A0A8S3J202"/>
<protein>
    <recommendedName>
        <fullName evidence="1">Talin central domain-containing protein</fullName>
    </recommendedName>
</protein>
<feature type="domain" description="Talin central" evidence="1">
    <location>
        <begin position="39"/>
        <end position="166"/>
    </location>
</feature>
<dbReference type="GO" id="GO:0030036">
    <property type="term" value="P:actin cytoskeleton organization"/>
    <property type="evidence" value="ECO:0007669"/>
    <property type="project" value="TreeGrafter"/>
</dbReference>
<name>A0A8S3J202_9BILA</name>
<feature type="non-terminal residue" evidence="2">
    <location>
        <position position="1"/>
    </location>
</feature>